<keyword evidence="2" id="KW-1133">Transmembrane helix</keyword>
<feature type="compositionally biased region" description="Polar residues" evidence="1">
    <location>
        <begin position="92"/>
        <end position="104"/>
    </location>
</feature>
<comment type="caution">
    <text evidence="3">The sequence shown here is derived from an EMBL/GenBank/DDBJ whole genome shotgun (WGS) entry which is preliminary data.</text>
</comment>
<dbReference type="Proteomes" id="UP000295632">
    <property type="component" value="Unassembled WGS sequence"/>
</dbReference>
<evidence type="ECO:0000256" key="1">
    <source>
        <dbReference type="SAM" id="MobiDB-lite"/>
    </source>
</evidence>
<feature type="compositionally biased region" description="Basic and acidic residues" evidence="1">
    <location>
        <begin position="110"/>
        <end position="119"/>
    </location>
</feature>
<organism evidence="3 4">
    <name type="scientific">Aureibacillus halotolerans</name>
    <dbReference type="NCBI Taxonomy" id="1508390"/>
    <lineage>
        <taxon>Bacteria</taxon>
        <taxon>Bacillati</taxon>
        <taxon>Bacillota</taxon>
        <taxon>Bacilli</taxon>
        <taxon>Bacillales</taxon>
        <taxon>Bacillaceae</taxon>
        <taxon>Aureibacillus</taxon>
    </lineage>
</organism>
<gene>
    <name evidence="3" type="ORF">EV213_103149</name>
</gene>
<sequence>MNKRRWTDKELESLLSELPKATDSQNADELYEKIQAKMQTEAHMPKKLKKRRSLVPVLSAVVAAVALLFVLVPMFPFQQDEMASPDQAMDSGVSSNARSSTSENDVGVTRSEDKLSPKEAEEEAVDQGEVPMMTMMAPQPHVLLNVPEDANVVKVPLLDPNAQFVVPVSFTVTEDATQEVLKNADTALEESNQLIDAPEVGLIPAMFNGVDIQTDTSAETVTLNFTQQQVGSLFVGSATDSLFVASLQEAFADNYSTVILQTEGQPGVDFQEAGVIEQVTLTEKQQRPYFLYSYGSEMNQHWLVPAPTAMTSLRIPSSFSEAVQFMKQVPEELPNISSALEGYEDVTGRVEGNEAVITFSETADFSDLASAQWMIEALLLTAEEYGADHVVFENAPVQFVGPYDLTAVNEVPLGPNSYP</sequence>
<evidence type="ECO:0008006" key="5">
    <source>
        <dbReference type="Google" id="ProtNLM"/>
    </source>
</evidence>
<reference evidence="3 4" key="1">
    <citation type="submission" date="2019-03" db="EMBL/GenBank/DDBJ databases">
        <title>Genomic Encyclopedia of Type Strains, Phase IV (KMG-IV): sequencing the most valuable type-strain genomes for metagenomic binning, comparative biology and taxonomic classification.</title>
        <authorList>
            <person name="Goeker M."/>
        </authorList>
    </citation>
    <scope>NUCLEOTIDE SEQUENCE [LARGE SCALE GENOMIC DNA]</scope>
    <source>
        <strain evidence="3 4">DSM 28697</strain>
    </source>
</reference>
<keyword evidence="2" id="KW-0472">Membrane</keyword>
<keyword evidence="4" id="KW-1185">Reference proteome</keyword>
<dbReference type="EMBL" id="SNYJ01000003">
    <property type="protein sequence ID" value="TDQ41571.1"/>
    <property type="molecule type" value="Genomic_DNA"/>
</dbReference>
<proteinExistence type="predicted"/>
<feature type="transmembrane region" description="Helical" evidence="2">
    <location>
        <begin position="54"/>
        <end position="75"/>
    </location>
</feature>
<protein>
    <recommendedName>
        <fullName evidence="5">Sporulation and spore germination protein</fullName>
    </recommendedName>
</protein>
<name>A0A4R6U5S1_9BACI</name>
<dbReference type="AlphaFoldDB" id="A0A4R6U5S1"/>
<dbReference type="RefSeq" id="WP_133579436.1">
    <property type="nucleotide sequence ID" value="NZ_SNYJ01000003.1"/>
</dbReference>
<keyword evidence="2" id="KW-0812">Transmembrane</keyword>
<accession>A0A4R6U5S1</accession>
<evidence type="ECO:0000256" key="2">
    <source>
        <dbReference type="SAM" id="Phobius"/>
    </source>
</evidence>
<dbReference type="OrthoDB" id="2965336at2"/>
<feature type="region of interest" description="Disordered" evidence="1">
    <location>
        <begin position="83"/>
        <end position="122"/>
    </location>
</feature>
<evidence type="ECO:0000313" key="4">
    <source>
        <dbReference type="Proteomes" id="UP000295632"/>
    </source>
</evidence>
<evidence type="ECO:0000313" key="3">
    <source>
        <dbReference type="EMBL" id="TDQ41571.1"/>
    </source>
</evidence>